<name>A0A4S2M0R6_OPIFE</name>
<keyword evidence="12" id="KW-0809">Transit peptide</keyword>
<evidence type="ECO:0000313" key="19">
    <source>
        <dbReference type="EMBL" id="TGZ67418.1"/>
    </source>
</evidence>
<comment type="caution">
    <text evidence="19">The sequence shown here is derived from an EMBL/GenBank/DDBJ whole genome shotgun (WGS) entry which is preliminary data.</text>
</comment>
<dbReference type="GO" id="GO:0005745">
    <property type="term" value="C:m-AAA complex"/>
    <property type="evidence" value="ECO:0007669"/>
    <property type="project" value="TreeGrafter"/>
</dbReference>
<comment type="subcellular location">
    <subcellularLocation>
        <location evidence="2">Membrane</location>
        <topology evidence="2">Multi-pass membrane protein</topology>
    </subcellularLocation>
</comment>
<dbReference type="GO" id="GO:0005524">
    <property type="term" value="F:ATP binding"/>
    <property type="evidence" value="ECO:0007669"/>
    <property type="project" value="UniProtKB-KW"/>
</dbReference>
<reference evidence="19 20" key="1">
    <citation type="journal article" date="2019" name="BMC Genomics">
        <title>New insights from Opisthorchis felineus genome: update on genomics of the epidemiologically important liver flukes.</title>
        <authorList>
            <person name="Ershov N.I."/>
            <person name="Mordvinov V.A."/>
            <person name="Prokhortchouk E.B."/>
            <person name="Pakharukova M.Y."/>
            <person name="Gunbin K.V."/>
            <person name="Ustyantsev K."/>
            <person name="Genaev M.A."/>
            <person name="Blinov A.G."/>
            <person name="Mazur A."/>
            <person name="Boulygina E."/>
            <person name="Tsygankova S."/>
            <person name="Khrameeva E."/>
            <person name="Chekanov N."/>
            <person name="Fan G."/>
            <person name="Xiao A."/>
            <person name="Zhang H."/>
            <person name="Xu X."/>
            <person name="Yang H."/>
            <person name="Solovyev V."/>
            <person name="Lee S.M."/>
            <person name="Liu X."/>
            <person name="Afonnikov D.A."/>
            <person name="Skryabin K.G."/>
        </authorList>
    </citation>
    <scope>NUCLEOTIDE SEQUENCE [LARGE SCALE GENOMIC DNA]</scope>
    <source>
        <strain evidence="19">AK-0245</strain>
        <tissue evidence="19">Whole organism</tissue>
    </source>
</reference>
<dbReference type="PANTHER" id="PTHR43655">
    <property type="entry name" value="ATP-DEPENDENT PROTEASE"/>
    <property type="match status" value="1"/>
</dbReference>
<evidence type="ECO:0000259" key="18">
    <source>
        <dbReference type="SMART" id="SM00382"/>
    </source>
</evidence>
<dbReference type="Gene3D" id="3.40.50.300">
    <property type="entry name" value="P-loop containing nucleotide triphosphate hydrolases"/>
    <property type="match status" value="1"/>
</dbReference>
<evidence type="ECO:0000256" key="5">
    <source>
        <dbReference type="ARBA" id="ARBA00022670"/>
    </source>
</evidence>
<keyword evidence="7" id="KW-0479">Metal-binding</keyword>
<dbReference type="AlphaFoldDB" id="A0A4S2M0R6"/>
<feature type="domain" description="AAA+ ATPase" evidence="18">
    <location>
        <begin position="380"/>
        <end position="531"/>
    </location>
</feature>
<dbReference type="InterPro" id="IPR003960">
    <property type="entry name" value="ATPase_AAA_CS"/>
</dbReference>
<feature type="transmembrane region" description="Helical" evidence="17">
    <location>
        <begin position="29"/>
        <end position="54"/>
    </location>
</feature>
<proteinExistence type="inferred from homology"/>
<sequence length="823" mass="91514">MHDFGQSRQCYFPGCALSVDPKTDVTNKVFSSIILLPLIFGNFFGLFLDAHFLVMWNTFLLRRIVPGHPRSLRSREVIPSLCLIGRNSASFAPCRNLWRPVRFLCLPGSKKTAFWLRTFASGRPHKPTDLPPPDRTTKFLVLTFSLFSFALFNYSLSLVLVRLPVPVSYATFLKLLERGEVSEVTVDILEPIASVKLSSLYPGTVQKLLKVYFHELRGDFEQSIRAHEKAWGIPENDRIPICYGDVLADALPDIPSMLCVFLTGLMTVVSFRRLLSYTVLRRRNLLTSGQRSGKETTTKPEQEAQDAARKRKEAYQNDSDRYYGGLPFSLDPFGFQTVKPVTTNVKFKDVAGLHASKEEVMEFVFYLKDPKKYQALGAKLPKGALLLGPPGTGKTLLVKALANEAGVPFFSMAGSEFVEVIGGLGASRIRRLFRTARTKAPAIIFIDELDSLGRRRSAVDSGGRRGGSHGGMGPGIAEMEQTLNQLLVEMDGMDTEEGVIVFAATNRADLLDKALLRAGRFDRHIFIDLPNLAERKELLEMYVAKYRLSTEINQVELVDRLASWTPGMSGADIARLCNEAALVAARRDELTPGVTRNDFEVAFERILAGAAKKSNPLSPPERRVAAVQEAGRALVAWLLPRTGLVPIKISIVPRTVAGEESSGGLGFTHLVPEERRLFNTEELKDRMAVLLGGRAAEQVIFNAVSDASQRYLKAASDLAFKQIREWGLSKTIGHLSFENDPSGSEYTMKPYSQRTQAMIELEAQQMVSASFTRCVELLQANKDKLHRLIASLLQKEVLEYDELVKICQGTSSDPIHSPDDVKH</sequence>
<organism evidence="19 20">
    <name type="scientific">Opisthorchis felineus</name>
    <dbReference type="NCBI Taxonomy" id="147828"/>
    <lineage>
        <taxon>Eukaryota</taxon>
        <taxon>Metazoa</taxon>
        <taxon>Spiralia</taxon>
        <taxon>Lophotrochozoa</taxon>
        <taxon>Platyhelminthes</taxon>
        <taxon>Trematoda</taxon>
        <taxon>Digenea</taxon>
        <taxon>Opisthorchiida</taxon>
        <taxon>Opisthorchiata</taxon>
        <taxon>Opisthorchiidae</taxon>
        <taxon>Opisthorchis</taxon>
    </lineage>
</organism>
<dbReference type="SUPFAM" id="SSF52540">
    <property type="entry name" value="P-loop containing nucleoside triphosphate hydrolases"/>
    <property type="match status" value="1"/>
</dbReference>
<keyword evidence="15 17" id="KW-0472">Membrane</keyword>
<dbReference type="PROSITE" id="PS00674">
    <property type="entry name" value="AAA"/>
    <property type="match status" value="1"/>
</dbReference>
<evidence type="ECO:0000256" key="6">
    <source>
        <dbReference type="ARBA" id="ARBA00022692"/>
    </source>
</evidence>
<keyword evidence="6 17" id="KW-0812">Transmembrane</keyword>
<keyword evidence="20" id="KW-1185">Reference proteome</keyword>
<dbReference type="InterPro" id="IPR041569">
    <property type="entry name" value="AAA_lid_3"/>
</dbReference>
<accession>A0A4S2M0R6</accession>
<evidence type="ECO:0000256" key="16">
    <source>
        <dbReference type="SAM" id="MobiDB-lite"/>
    </source>
</evidence>
<evidence type="ECO:0000256" key="12">
    <source>
        <dbReference type="ARBA" id="ARBA00022946"/>
    </source>
</evidence>
<evidence type="ECO:0000256" key="13">
    <source>
        <dbReference type="ARBA" id="ARBA00022989"/>
    </source>
</evidence>
<evidence type="ECO:0000256" key="11">
    <source>
        <dbReference type="ARBA" id="ARBA00022840"/>
    </source>
</evidence>
<keyword evidence="11" id="KW-0067">ATP-binding</keyword>
<dbReference type="OrthoDB" id="1413014at2759"/>
<dbReference type="InterPro" id="IPR037219">
    <property type="entry name" value="Peptidase_M41-like"/>
</dbReference>
<feature type="compositionally biased region" description="Basic and acidic residues" evidence="16">
    <location>
        <begin position="292"/>
        <end position="316"/>
    </location>
</feature>
<keyword evidence="5" id="KW-0645">Protease</keyword>
<dbReference type="GO" id="GO:0034982">
    <property type="term" value="P:mitochondrial protein processing"/>
    <property type="evidence" value="ECO:0007669"/>
    <property type="project" value="TreeGrafter"/>
</dbReference>
<evidence type="ECO:0000256" key="15">
    <source>
        <dbReference type="ARBA" id="ARBA00023136"/>
    </source>
</evidence>
<comment type="cofactor">
    <cofactor evidence="1">
        <name>Zn(2+)</name>
        <dbReference type="ChEBI" id="CHEBI:29105"/>
    </cofactor>
</comment>
<evidence type="ECO:0000256" key="4">
    <source>
        <dbReference type="ARBA" id="ARBA00010550"/>
    </source>
</evidence>
<dbReference type="STRING" id="147828.A0A4S2M0R6"/>
<dbReference type="SMART" id="SM00382">
    <property type="entry name" value="AAA"/>
    <property type="match status" value="1"/>
</dbReference>
<dbReference type="InterPro" id="IPR027417">
    <property type="entry name" value="P-loop_NTPase"/>
</dbReference>
<evidence type="ECO:0000256" key="9">
    <source>
        <dbReference type="ARBA" id="ARBA00022801"/>
    </source>
</evidence>
<keyword evidence="14" id="KW-0482">Metalloprotease</keyword>
<evidence type="ECO:0000313" key="20">
    <source>
        <dbReference type="Proteomes" id="UP000308267"/>
    </source>
</evidence>
<dbReference type="GO" id="GO:0004176">
    <property type="term" value="F:ATP-dependent peptidase activity"/>
    <property type="evidence" value="ECO:0007669"/>
    <property type="project" value="InterPro"/>
</dbReference>
<dbReference type="GO" id="GO:0046872">
    <property type="term" value="F:metal ion binding"/>
    <property type="evidence" value="ECO:0007669"/>
    <property type="project" value="UniProtKB-KW"/>
</dbReference>
<evidence type="ECO:0000256" key="10">
    <source>
        <dbReference type="ARBA" id="ARBA00022833"/>
    </source>
</evidence>
<feature type="transmembrane region" description="Helical" evidence="17">
    <location>
        <begin position="139"/>
        <end position="161"/>
    </location>
</feature>
<evidence type="ECO:0000256" key="8">
    <source>
        <dbReference type="ARBA" id="ARBA00022741"/>
    </source>
</evidence>
<evidence type="ECO:0000256" key="17">
    <source>
        <dbReference type="SAM" id="Phobius"/>
    </source>
</evidence>
<evidence type="ECO:0000256" key="2">
    <source>
        <dbReference type="ARBA" id="ARBA00004141"/>
    </source>
</evidence>
<dbReference type="InterPro" id="IPR050928">
    <property type="entry name" value="ATP-dep_Zn_Metalloprotease"/>
</dbReference>
<comment type="similarity">
    <text evidence="4">In the N-terminal section; belongs to the AAA ATPase family.</text>
</comment>
<keyword evidence="10" id="KW-0862">Zinc</keyword>
<dbReference type="GO" id="GO:0004222">
    <property type="term" value="F:metalloendopeptidase activity"/>
    <property type="evidence" value="ECO:0007669"/>
    <property type="project" value="InterPro"/>
</dbReference>
<dbReference type="Pfam" id="PF17862">
    <property type="entry name" value="AAA_lid_3"/>
    <property type="match status" value="1"/>
</dbReference>
<keyword evidence="9" id="KW-0378">Hydrolase</keyword>
<dbReference type="CDD" id="cd19501">
    <property type="entry name" value="RecA-like_FtsH"/>
    <property type="match status" value="1"/>
</dbReference>
<keyword evidence="8" id="KW-0547">Nucleotide-binding</keyword>
<dbReference type="GO" id="GO:0016887">
    <property type="term" value="F:ATP hydrolysis activity"/>
    <property type="evidence" value="ECO:0007669"/>
    <property type="project" value="InterPro"/>
</dbReference>
<dbReference type="SUPFAM" id="SSF140990">
    <property type="entry name" value="FtsH protease domain-like"/>
    <property type="match status" value="1"/>
</dbReference>
<dbReference type="Gene3D" id="1.20.58.760">
    <property type="entry name" value="Peptidase M41"/>
    <property type="match status" value="1"/>
</dbReference>
<dbReference type="Pfam" id="PF00004">
    <property type="entry name" value="AAA"/>
    <property type="match status" value="1"/>
</dbReference>
<evidence type="ECO:0000256" key="14">
    <source>
        <dbReference type="ARBA" id="ARBA00023049"/>
    </source>
</evidence>
<dbReference type="InterPro" id="IPR000642">
    <property type="entry name" value="Peptidase_M41"/>
</dbReference>
<dbReference type="PANTHER" id="PTHR43655:SF8">
    <property type="entry name" value="PARAPLEGIN"/>
    <property type="match status" value="1"/>
</dbReference>
<keyword evidence="13 17" id="KW-1133">Transmembrane helix</keyword>
<gene>
    <name evidence="19" type="ORF">CRM22_004801</name>
</gene>
<dbReference type="EMBL" id="SJOL01006417">
    <property type="protein sequence ID" value="TGZ67418.1"/>
    <property type="molecule type" value="Genomic_DNA"/>
</dbReference>
<dbReference type="FunFam" id="3.40.50.300:FF:000277">
    <property type="entry name" value="ATP-dependent zinc metalloprotease FtsH"/>
    <property type="match status" value="1"/>
</dbReference>
<dbReference type="Gene3D" id="1.10.8.60">
    <property type="match status" value="1"/>
</dbReference>
<evidence type="ECO:0000256" key="7">
    <source>
        <dbReference type="ARBA" id="ARBA00022723"/>
    </source>
</evidence>
<evidence type="ECO:0000256" key="3">
    <source>
        <dbReference type="ARBA" id="ARBA00010044"/>
    </source>
</evidence>
<dbReference type="Pfam" id="PF01434">
    <property type="entry name" value="Peptidase_M41"/>
    <property type="match status" value="1"/>
</dbReference>
<comment type="similarity">
    <text evidence="3">In the C-terminal section; belongs to the peptidase M41 family.</text>
</comment>
<dbReference type="InterPro" id="IPR003959">
    <property type="entry name" value="ATPase_AAA_core"/>
</dbReference>
<evidence type="ECO:0000256" key="1">
    <source>
        <dbReference type="ARBA" id="ARBA00001947"/>
    </source>
</evidence>
<dbReference type="Proteomes" id="UP000308267">
    <property type="component" value="Unassembled WGS sequence"/>
</dbReference>
<feature type="region of interest" description="Disordered" evidence="16">
    <location>
        <begin position="289"/>
        <end position="316"/>
    </location>
</feature>
<protein>
    <recommendedName>
        <fullName evidence="18">AAA+ ATPase domain-containing protein</fullName>
    </recommendedName>
</protein>
<dbReference type="InterPro" id="IPR003593">
    <property type="entry name" value="AAA+_ATPase"/>
</dbReference>